<comment type="caution">
    <text evidence="1">The sequence shown here is derived from an EMBL/GenBank/DDBJ whole genome shotgun (WGS) entry which is preliminary data.</text>
</comment>
<sequence length="85" mass="9054">MKVVRELAVVVNSLARTLVSSSGIADLSADDRLENVNRLPRPFEVFAPCMSGALGKQVGRSPSLGQAPILWMVFEGPGKAIESES</sequence>
<keyword evidence="2" id="KW-1185">Reference proteome</keyword>
<dbReference type="Proteomes" id="UP000245119">
    <property type="component" value="Linkage Group LG12"/>
</dbReference>
<proteinExistence type="predicted"/>
<name>A0A2T7NJ04_POMCA</name>
<organism evidence="1 2">
    <name type="scientific">Pomacea canaliculata</name>
    <name type="common">Golden apple snail</name>
    <dbReference type="NCBI Taxonomy" id="400727"/>
    <lineage>
        <taxon>Eukaryota</taxon>
        <taxon>Metazoa</taxon>
        <taxon>Spiralia</taxon>
        <taxon>Lophotrochozoa</taxon>
        <taxon>Mollusca</taxon>
        <taxon>Gastropoda</taxon>
        <taxon>Caenogastropoda</taxon>
        <taxon>Architaenioglossa</taxon>
        <taxon>Ampullarioidea</taxon>
        <taxon>Ampullariidae</taxon>
        <taxon>Pomacea</taxon>
    </lineage>
</organism>
<evidence type="ECO:0000313" key="1">
    <source>
        <dbReference type="EMBL" id="PVD21157.1"/>
    </source>
</evidence>
<protein>
    <submittedName>
        <fullName evidence="1">Uncharacterized protein</fullName>
    </submittedName>
</protein>
<gene>
    <name evidence="1" type="ORF">C0Q70_19324</name>
</gene>
<reference evidence="1 2" key="1">
    <citation type="submission" date="2018-04" db="EMBL/GenBank/DDBJ databases">
        <title>The genome of golden apple snail Pomacea canaliculata provides insight into stress tolerance and invasive adaptation.</title>
        <authorList>
            <person name="Liu C."/>
            <person name="Liu B."/>
            <person name="Ren Y."/>
            <person name="Zhang Y."/>
            <person name="Wang H."/>
            <person name="Li S."/>
            <person name="Jiang F."/>
            <person name="Yin L."/>
            <person name="Zhang G."/>
            <person name="Qian W."/>
            <person name="Fan W."/>
        </authorList>
    </citation>
    <scope>NUCLEOTIDE SEQUENCE [LARGE SCALE GENOMIC DNA]</scope>
    <source>
        <strain evidence="1">SZHN2017</strain>
        <tissue evidence="1">Muscle</tissue>
    </source>
</reference>
<evidence type="ECO:0000313" key="2">
    <source>
        <dbReference type="Proteomes" id="UP000245119"/>
    </source>
</evidence>
<accession>A0A2T7NJ04</accession>
<dbReference type="EMBL" id="PZQS01000012">
    <property type="protein sequence ID" value="PVD21157.1"/>
    <property type="molecule type" value="Genomic_DNA"/>
</dbReference>
<dbReference type="AlphaFoldDB" id="A0A2T7NJ04"/>